<dbReference type="RefSeq" id="WP_108602227.1">
    <property type="nucleotide sequence ID" value="NZ_CP026604.1"/>
</dbReference>
<proteinExistence type="predicted"/>
<dbReference type="KEGG" id="cate:C2869_06765"/>
<keyword evidence="1" id="KW-0732">Signal</keyword>
<feature type="chain" id="PRO_5015695042" evidence="1">
    <location>
        <begin position="23"/>
        <end position="240"/>
    </location>
</feature>
<keyword evidence="3" id="KW-1185">Reference proteome</keyword>
<evidence type="ECO:0000313" key="3">
    <source>
        <dbReference type="Proteomes" id="UP000244441"/>
    </source>
</evidence>
<sequence>MQFKRFFSAGLGLLLFSSSALADLEAGIDAANFGDFLTARAEFEALVEKNYAPAMYHLAELYAKGLGVAKDPSKALALYTQAADLQLPEAIFKLGVMYKEGIGVERDLAKAVFWFKRAALKDMVAAQFNLGVMYSNGQGVTRDYKQAFDWYVKAASNNSSSAQFNLALMYYEGKGVRKSVKHSYIWNTIAAYNGHLDAKKSKKIDQRSLNEQEIKQAKSEADSIYWQIKSGKYYGPSKRH</sequence>
<dbReference type="EMBL" id="CP026604">
    <property type="protein sequence ID" value="AWB66155.1"/>
    <property type="molecule type" value="Genomic_DNA"/>
</dbReference>
<name>A0A2S0VPL0_9ALTE</name>
<dbReference type="SUPFAM" id="SSF81901">
    <property type="entry name" value="HCP-like"/>
    <property type="match status" value="1"/>
</dbReference>
<dbReference type="Pfam" id="PF08238">
    <property type="entry name" value="Sel1"/>
    <property type="match status" value="4"/>
</dbReference>
<evidence type="ECO:0000313" key="2">
    <source>
        <dbReference type="EMBL" id="AWB66155.1"/>
    </source>
</evidence>
<dbReference type="Proteomes" id="UP000244441">
    <property type="component" value="Chromosome"/>
</dbReference>
<organism evidence="2 3">
    <name type="scientific">Saccharobesus litoralis</name>
    <dbReference type="NCBI Taxonomy" id="2172099"/>
    <lineage>
        <taxon>Bacteria</taxon>
        <taxon>Pseudomonadati</taxon>
        <taxon>Pseudomonadota</taxon>
        <taxon>Gammaproteobacteria</taxon>
        <taxon>Alteromonadales</taxon>
        <taxon>Alteromonadaceae</taxon>
        <taxon>Saccharobesus</taxon>
    </lineage>
</organism>
<dbReference type="InterPro" id="IPR006597">
    <property type="entry name" value="Sel1-like"/>
</dbReference>
<accession>A0A2S0VPL0</accession>
<dbReference type="PANTHER" id="PTHR43628">
    <property type="entry name" value="ACTIVATOR OF C KINASE PROTEIN 1-RELATED"/>
    <property type="match status" value="1"/>
</dbReference>
<dbReference type="PANTHER" id="PTHR43628:SF1">
    <property type="entry name" value="CHITIN SYNTHASE REGULATORY FACTOR 2-RELATED"/>
    <property type="match status" value="1"/>
</dbReference>
<evidence type="ECO:0000256" key="1">
    <source>
        <dbReference type="SAM" id="SignalP"/>
    </source>
</evidence>
<dbReference type="AlphaFoldDB" id="A0A2S0VPL0"/>
<feature type="signal peptide" evidence="1">
    <location>
        <begin position="1"/>
        <end position="22"/>
    </location>
</feature>
<dbReference type="Gene3D" id="1.25.40.10">
    <property type="entry name" value="Tetratricopeptide repeat domain"/>
    <property type="match status" value="1"/>
</dbReference>
<gene>
    <name evidence="2" type="ORF">C2869_06765</name>
</gene>
<dbReference type="SMART" id="SM00671">
    <property type="entry name" value="SEL1"/>
    <property type="match status" value="4"/>
</dbReference>
<reference evidence="2 3" key="1">
    <citation type="submission" date="2018-01" db="EMBL/GenBank/DDBJ databases">
        <title>Genome sequence of a Cantenovulum-like bacteria.</title>
        <authorList>
            <person name="Tan W.R."/>
            <person name="Lau N.-S."/>
            <person name="Go F."/>
            <person name="Amirul A.-A.A."/>
        </authorList>
    </citation>
    <scope>NUCLEOTIDE SEQUENCE [LARGE SCALE GENOMIC DNA]</scope>
    <source>
        <strain evidence="2 3">CCB-QB4</strain>
    </source>
</reference>
<dbReference type="OrthoDB" id="9204495at2"/>
<dbReference type="InterPro" id="IPR011990">
    <property type="entry name" value="TPR-like_helical_dom_sf"/>
</dbReference>
<dbReference type="InterPro" id="IPR052945">
    <property type="entry name" value="Mitotic_Regulator"/>
</dbReference>
<protein>
    <submittedName>
        <fullName evidence="2">Sel1 repeat family protein</fullName>
    </submittedName>
</protein>